<dbReference type="WBParaSite" id="HNAJ_0000257501-mRNA-1">
    <property type="protein sequence ID" value="HNAJ_0000257501-mRNA-1"/>
    <property type="gene ID" value="HNAJ_0000257501"/>
</dbReference>
<accession>A0A0R3T687</accession>
<reference evidence="1" key="1">
    <citation type="submission" date="2017-02" db="UniProtKB">
        <authorList>
            <consortium name="WormBaseParasite"/>
        </authorList>
    </citation>
    <scope>IDENTIFICATION</scope>
</reference>
<protein>
    <submittedName>
        <fullName evidence="1">Uncharacterized protein</fullName>
    </submittedName>
</protein>
<sequence>MLEIVMNWSCHHWGNLGLLERCLVMVFHKLKQVVERISQRFPWNRLVFLASRWSIYRTPHYQQFQKTQYRIYYVDENPCVESLSDVDVGVLTTWSPETLTTQSFSQCRFDDICHRETSIDTDLINSSVD</sequence>
<proteinExistence type="predicted"/>
<evidence type="ECO:0000313" key="1">
    <source>
        <dbReference type="WBParaSite" id="HNAJ_0000257501-mRNA-1"/>
    </source>
</evidence>
<organism evidence="1">
    <name type="scientific">Rodentolepis nana</name>
    <name type="common">Dwarf tapeworm</name>
    <name type="synonym">Hymenolepis nana</name>
    <dbReference type="NCBI Taxonomy" id="102285"/>
    <lineage>
        <taxon>Eukaryota</taxon>
        <taxon>Metazoa</taxon>
        <taxon>Spiralia</taxon>
        <taxon>Lophotrochozoa</taxon>
        <taxon>Platyhelminthes</taxon>
        <taxon>Cestoda</taxon>
        <taxon>Eucestoda</taxon>
        <taxon>Cyclophyllidea</taxon>
        <taxon>Hymenolepididae</taxon>
        <taxon>Rodentolepis</taxon>
    </lineage>
</organism>
<dbReference type="AlphaFoldDB" id="A0A0R3T687"/>
<name>A0A0R3T687_RODNA</name>